<dbReference type="GO" id="GO:0008962">
    <property type="term" value="F:phosphatidylglycerophosphatase activity"/>
    <property type="evidence" value="ECO:0007669"/>
    <property type="project" value="InterPro"/>
</dbReference>
<keyword evidence="2" id="KW-0460">Magnesium</keyword>
<dbReference type="AlphaFoldDB" id="A0A9X1V661"/>
<dbReference type="NCBIfam" id="TIGR01662">
    <property type="entry name" value="HAD-SF-IIIA"/>
    <property type="match status" value="1"/>
</dbReference>
<dbReference type="EMBL" id="JALBUF010000001">
    <property type="protein sequence ID" value="MCI0181920.1"/>
    <property type="molecule type" value="Genomic_DNA"/>
</dbReference>
<evidence type="ECO:0000256" key="1">
    <source>
        <dbReference type="ARBA" id="ARBA00022801"/>
    </source>
</evidence>
<proteinExistence type="predicted"/>
<dbReference type="Pfam" id="PF13242">
    <property type="entry name" value="Hydrolase_like"/>
    <property type="match status" value="1"/>
</dbReference>
<dbReference type="InterPro" id="IPR051400">
    <property type="entry name" value="HAD-like_hydrolase"/>
</dbReference>
<reference evidence="3" key="1">
    <citation type="submission" date="2022-03" db="EMBL/GenBank/DDBJ databases">
        <title>Draft Genome Sequence of Firmicute Strain S0AB, a Heterotrophic Iron/Sulfur-Oxidizing Extreme Acidophile.</title>
        <authorList>
            <person name="Vergara E."/>
            <person name="Pakostova E."/>
            <person name="Johnson D.B."/>
            <person name="Holmes D.S."/>
        </authorList>
    </citation>
    <scope>NUCLEOTIDE SEQUENCE</scope>
    <source>
        <strain evidence="3">S0AB</strain>
    </source>
</reference>
<name>A0A9X1V661_9BACL</name>
<gene>
    <name evidence="3" type="ORF">MM817_00167</name>
</gene>
<keyword evidence="1" id="KW-0378">Hydrolase</keyword>
<dbReference type="InterPro" id="IPR036412">
    <property type="entry name" value="HAD-like_sf"/>
</dbReference>
<dbReference type="CDD" id="cd16416">
    <property type="entry name" value="HAD_BsYqeG-like"/>
    <property type="match status" value="1"/>
</dbReference>
<protein>
    <recommendedName>
        <fullName evidence="5">YqeG family HAD IIIA-type phosphatase</fullName>
    </recommendedName>
</protein>
<dbReference type="PANTHER" id="PTHR46470">
    <property type="entry name" value="N-ACYLNEURAMINATE-9-PHOSPHATASE"/>
    <property type="match status" value="1"/>
</dbReference>
<dbReference type="SUPFAM" id="SSF56784">
    <property type="entry name" value="HAD-like"/>
    <property type="match status" value="1"/>
</dbReference>
<evidence type="ECO:0008006" key="5">
    <source>
        <dbReference type="Google" id="ProtNLM"/>
    </source>
</evidence>
<dbReference type="Gene3D" id="3.40.50.1000">
    <property type="entry name" value="HAD superfamily/HAD-like"/>
    <property type="match status" value="1"/>
</dbReference>
<dbReference type="InterPro" id="IPR010021">
    <property type="entry name" value="PGPP1/Gep4"/>
</dbReference>
<dbReference type="InterPro" id="IPR006549">
    <property type="entry name" value="HAD-SF_hydro_IIIA"/>
</dbReference>
<sequence length="187" mass="21628">MLDSLRPREYVTSIYHIHLERLWQEGIRGIITDLDNTLVEWNSPIATEKLVAWLQEVQKMGFHICILSNNDALRVMSFARPLNIPALHKARKPRKRSFYTALSLLETQPEETAMIGDQLFTDILGGNRMGLYTILVEPVHPHEFIGTRFVRRIERRILEGQRPSEGEAWYDSYAPLGVAKEGEEFHS</sequence>
<organism evidence="3 4">
    <name type="scientific">Sulfoacidibacillus ferrooxidans</name>
    <dbReference type="NCBI Taxonomy" id="2005001"/>
    <lineage>
        <taxon>Bacteria</taxon>
        <taxon>Bacillati</taxon>
        <taxon>Bacillota</taxon>
        <taxon>Bacilli</taxon>
        <taxon>Bacillales</taxon>
        <taxon>Alicyclobacillaceae</taxon>
        <taxon>Sulfoacidibacillus</taxon>
    </lineage>
</organism>
<dbReference type="NCBIfam" id="TIGR01668">
    <property type="entry name" value="YqeG_hyp_ppase"/>
    <property type="match status" value="1"/>
</dbReference>
<dbReference type="InterPro" id="IPR023214">
    <property type="entry name" value="HAD_sf"/>
</dbReference>
<evidence type="ECO:0000313" key="3">
    <source>
        <dbReference type="EMBL" id="MCI0181920.1"/>
    </source>
</evidence>
<evidence type="ECO:0000313" key="4">
    <source>
        <dbReference type="Proteomes" id="UP001139263"/>
    </source>
</evidence>
<evidence type="ECO:0000256" key="2">
    <source>
        <dbReference type="ARBA" id="ARBA00022842"/>
    </source>
</evidence>
<accession>A0A9X1V661</accession>
<dbReference type="Proteomes" id="UP001139263">
    <property type="component" value="Unassembled WGS sequence"/>
</dbReference>
<comment type="caution">
    <text evidence="3">The sequence shown here is derived from an EMBL/GenBank/DDBJ whole genome shotgun (WGS) entry which is preliminary data.</text>
</comment>
<keyword evidence="4" id="KW-1185">Reference proteome</keyword>